<gene>
    <name evidence="1" type="ORF">SAMN04515674_113155</name>
    <name evidence="2" type="ORF">SAMN04515674_12169</name>
</gene>
<dbReference type="Proteomes" id="UP000199306">
    <property type="component" value="Unassembled WGS sequence"/>
</dbReference>
<name>A0A1I5YTS8_9BACT</name>
<reference evidence="2 3" key="1">
    <citation type="submission" date="2016-10" db="EMBL/GenBank/DDBJ databases">
        <authorList>
            <person name="de Groot N.N."/>
        </authorList>
    </citation>
    <scope>NUCLEOTIDE SEQUENCE [LARGE SCALE GENOMIC DNA]</scope>
    <source>
        <strain evidence="2">E92</strain>
        <strain evidence="3">E92,LMG 26720,CCM 7988</strain>
    </source>
</reference>
<dbReference type="STRING" id="1079859.SAMN04515674_113155"/>
<proteinExistence type="predicted"/>
<evidence type="ECO:0000313" key="3">
    <source>
        <dbReference type="Proteomes" id="UP000199306"/>
    </source>
</evidence>
<dbReference type="EMBL" id="FOXH01000021">
    <property type="protein sequence ID" value="SFQ47678.1"/>
    <property type="molecule type" value="Genomic_DNA"/>
</dbReference>
<evidence type="ECO:0000313" key="1">
    <source>
        <dbReference type="EMBL" id="SFQ27323.1"/>
    </source>
</evidence>
<dbReference type="OrthoDB" id="881421at2"/>
<dbReference type="RefSeq" id="WP_092018856.1">
    <property type="nucleotide sequence ID" value="NZ_FOXH01000013.1"/>
</dbReference>
<evidence type="ECO:0000313" key="2">
    <source>
        <dbReference type="EMBL" id="SFQ47678.1"/>
    </source>
</evidence>
<dbReference type="AlphaFoldDB" id="A0A1I5YTS8"/>
<accession>A0A1I5YTS8</accession>
<protein>
    <submittedName>
        <fullName evidence="2">Uncharacterized protein</fullName>
    </submittedName>
</protein>
<sequence length="142" mass="16179">MKETYLNILQHLSGIPLRWIDLDKGQLSSSTRPEIAFPACLIKTEIIRADSQGANVQLLTLQVTLRLVFVFIGSTSLQAPQQIRNESMQYLDTVQEVYLKLQGKLNQDNRRYDRISQREQDADGIKIVNMVFQTVILDKSAA</sequence>
<keyword evidence="3" id="KW-1185">Reference proteome</keyword>
<dbReference type="EMBL" id="FOXH01000013">
    <property type="protein sequence ID" value="SFQ27323.1"/>
    <property type="molecule type" value="Genomic_DNA"/>
</dbReference>
<organism evidence="2 3">
    <name type="scientific">Pseudarcicella hirudinis</name>
    <dbReference type="NCBI Taxonomy" id="1079859"/>
    <lineage>
        <taxon>Bacteria</taxon>
        <taxon>Pseudomonadati</taxon>
        <taxon>Bacteroidota</taxon>
        <taxon>Cytophagia</taxon>
        <taxon>Cytophagales</taxon>
        <taxon>Flectobacillaceae</taxon>
        <taxon>Pseudarcicella</taxon>
    </lineage>
</organism>